<evidence type="ECO:0000256" key="9">
    <source>
        <dbReference type="SAM" id="SignalP"/>
    </source>
</evidence>
<evidence type="ECO:0000256" key="1">
    <source>
        <dbReference type="ARBA" id="ARBA00004651"/>
    </source>
</evidence>
<dbReference type="GO" id="GO:0005283">
    <property type="term" value="F:amino acid:sodium symporter activity"/>
    <property type="evidence" value="ECO:0007669"/>
    <property type="project" value="InterPro"/>
</dbReference>
<dbReference type="NCBIfam" id="TIGR00835">
    <property type="entry name" value="agcS"/>
    <property type="match status" value="1"/>
</dbReference>
<keyword evidence="7 8" id="KW-0472">Membrane</keyword>
<organism evidence="10 11">
    <name type="scientific">Candidatus Scatousia excrementipullorum</name>
    <dbReference type="NCBI Taxonomy" id="2840936"/>
    <lineage>
        <taxon>Bacteria</taxon>
        <taxon>Candidatus Scatousia</taxon>
    </lineage>
</organism>
<feature type="signal peptide" evidence="9">
    <location>
        <begin position="1"/>
        <end position="20"/>
    </location>
</feature>
<comment type="subcellular location">
    <subcellularLocation>
        <location evidence="1 8">Cell membrane</location>
        <topology evidence="1 8">Multi-pass membrane protein</topology>
    </subcellularLocation>
</comment>
<comment type="similarity">
    <text evidence="2 8">Belongs to the alanine or glycine:cation symporter (AGCS) (TC 2.A.25) family.</text>
</comment>
<proteinExistence type="inferred from homology"/>
<dbReference type="GO" id="GO:0005886">
    <property type="term" value="C:plasma membrane"/>
    <property type="evidence" value="ECO:0007669"/>
    <property type="project" value="UniProtKB-SubCell"/>
</dbReference>
<feature type="transmembrane region" description="Helical" evidence="8">
    <location>
        <begin position="232"/>
        <end position="256"/>
    </location>
</feature>
<keyword evidence="5 8" id="KW-0812">Transmembrane</keyword>
<dbReference type="EMBL" id="JADIND010000200">
    <property type="protein sequence ID" value="MBO8431507.1"/>
    <property type="molecule type" value="Genomic_DNA"/>
</dbReference>
<gene>
    <name evidence="10" type="ORF">IAC76_08985</name>
</gene>
<sequence length="532" mass="57776">MKKFLTVLFTLLFSVQQANAFSIDAFMDKNIAPVSDKIADFIFYPVHVFGADVPIIIFWILFAGIFFTFYLRGIAIWGFWHACENVFKPKKSSSSDTGEVSAFQALMTALSGTIGLGSIAGVAIAISMGGPGAAFWIIVGALLGMSLKFVEASLAVKYRRFNLDGSISGGPMHYMAHGLTRKKLRWLGQPLSVMFAILCICGGITGGNMIQINQAANQFVNVCGGENGFMHNFHWVIGLGMAIVVGLIVIGGIKNIVKVTEKIVPLKIFIYLFAAAAVIICNFKQIPHAAWIIVKEAFKPESIYGGMFVAMIMGLRRSVQSNEAGTGSAPIVYATVKTDEPLSQGFVALLDPFLTGFMCTMTAFAIVITGVYKTHAGHTSGIEMTSDAISSVMPFFPTLLAGIVLLYALSTIISWAYYGQKSWNFLFGEGKKRSLAFQLLYCSFIVIGSVLNVTSVINITDAMMIAMSVPNIIAMYILAPEIKKDLKEYCLKHNLGKCINRDWFAAAAVQPVPVAVTVDEEENGDESCQTSK</sequence>
<evidence type="ECO:0000313" key="11">
    <source>
        <dbReference type="Proteomes" id="UP000823632"/>
    </source>
</evidence>
<feature type="chain" id="PRO_5039315316" evidence="9">
    <location>
        <begin position="21"/>
        <end position="532"/>
    </location>
</feature>
<accession>A0A9D9DP59</accession>
<dbReference type="PANTHER" id="PTHR30330:SF3">
    <property type="entry name" value="TRANSCRIPTIONAL REGULATOR, LRP FAMILY"/>
    <property type="match status" value="1"/>
</dbReference>
<evidence type="ECO:0000313" key="10">
    <source>
        <dbReference type="EMBL" id="MBO8431507.1"/>
    </source>
</evidence>
<feature type="transmembrane region" description="Helical" evidence="8">
    <location>
        <begin position="439"/>
        <end position="457"/>
    </location>
</feature>
<dbReference type="InterPro" id="IPR001463">
    <property type="entry name" value="Na/Ala_symport"/>
</dbReference>
<protein>
    <submittedName>
        <fullName evidence="10">Alanine:cation symporter family protein</fullName>
    </submittedName>
</protein>
<dbReference type="Gene3D" id="1.20.1740.10">
    <property type="entry name" value="Amino acid/polyamine transporter I"/>
    <property type="match status" value="1"/>
</dbReference>
<name>A0A9D9DP59_9BACT</name>
<feature type="transmembrane region" description="Helical" evidence="8">
    <location>
        <begin position="101"/>
        <end position="127"/>
    </location>
</feature>
<feature type="transmembrane region" description="Helical" evidence="8">
    <location>
        <begin position="392"/>
        <end position="418"/>
    </location>
</feature>
<feature type="transmembrane region" description="Helical" evidence="8">
    <location>
        <begin position="353"/>
        <end position="372"/>
    </location>
</feature>
<evidence type="ECO:0000256" key="5">
    <source>
        <dbReference type="ARBA" id="ARBA00022692"/>
    </source>
</evidence>
<evidence type="ECO:0000256" key="3">
    <source>
        <dbReference type="ARBA" id="ARBA00022448"/>
    </source>
</evidence>
<keyword evidence="9" id="KW-0732">Signal</keyword>
<evidence type="ECO:0000256" key="8">
    <source>
        <dbReference type="RuleBase" id="RU363064"/>
    </source>
</evidence>
<keyword evidence="3 8" id="KW-0813">Transport</keyword>
<reference evidence="10" key="2">
    <citation type="journal article" date="2021" name="PeerJ">
        <title>Extensive microbial diversity within the chicken gut microbiome revealed by metagenomics and culture.</title>
        <authorList>
            <person name="Gilroy R."/>
            <person name="Ravi A."/>
            <person name="Getino M."/>
            <person name="Pursley I."/>
            <person name="Horton D.L."/>
            <person name="Alikhan N.F."/>
            <person name="Baker D."/>
            <person name="Gharbi K."/>
            <person name="Hall N."/>
            <person name="Watson M."/>
            <person name="Adriaenssens E.M."/>
            <person name="Foster-Nyarko E."/>
            <person name="Jarju S."/>
            <person name="Secka A."/>
            <person name="Antonio M."/>
            <person name="Oren A."/>
            <person name="Chaudhuri R.R."/>
            <person name="La Ragione R."/>
            <person name="Hildebrand F."/>
            <person name="Pallen M.J."/>
        </authorList>
    </citation>
    <scope>NUCLEOTIDE SEQUENCE</scope>
    <source>
        <strain evidence="10">10192</strain>
    </source>
</reference>
<evidence type="ECO:0000256" key="7">
    <source>
        <dbReference type="ARBA" id="ARBA00023136"/>
    </source>
</evidence>
<evidence type="ECO:0000256" key="2">
    <source>
        <dbReference type="ARBA" id="ARBA00009261"/>
    </source>
</evidence>
<dbReference type="PRINTS" id="PR00175">
    <property type="entry name" value="NAALASMPORT"/>
</dbReference>
<evidence type="ECO:0000256" key="4">
    <source>
        <dbReference type="ARBA" id="ARBA00022475"/>
    </source>
</evidence>
<comment type="caution">
    <text evidence="10">The sequence shown here is derived from an EMBL/GenBank/DDBJ whole genome shotgun (WGS) entry which is preliminary data.</text>
</comment>
<reference evidence="10" key="1">
    <citation type="submission" date="2020-10" db="EMBL/GenBank/DDBJ databases">
        <authorList>
            <person name="Gilroy R."/>
        </authorList>
    </citation>
    <scope>NUCLEOTIDE SEQUENCE</scope>
    <source>
        <strain evidence="10">10192</strain>
    </source>
</reference>
<feature type="transmembrane region" description="Helical" evidence="8">
    <location>
        <begin position="191"/>
        <end position="212"/>
    </location>
</feature>
<dbReference type="AlphaFoldDB" id="A0A9D9DP59"/>
<keyword evidence="6 8" id="KW-1133">Transmembrane helix</keyword>
<dbReference type="Proteomes" id="UP000823632">
    <property type="component" value="Unassembled WGS sequence"/>
</dbReference>
<feature type="transmembrane region" description="Helical" evidence="8">
    <location>
        <begin position="133"/>
        <end position="150"/>
    </location>
</feature>
<evidence type="ECO:0000256" key="6">
    <source>
        <dbReference type="ARBA" id="ARBA00022989"/>
    </source>
</evidence>
<feature type="transmembrane region" description="Helical" evidence="8">
    <location>
        <begin position="56"/>
        <end position="80"/>
    </location>
</feature>
<dbReference type="Pfam" id="PF01235">
    <property type="entry name" value="Na_Ala_symp"/>
    <property type="match status" value="1"/>
</dbReference>
<keyword evidence="8" id="KW-0769">Symport</keyword>
<feature type="transmembrane region" description="Helical" evidence="8">
    <location>
        <begin position="268"/>
        <end position="286"/>
    </location>
</feature>
<keyword evidence="4 8" id="KW-1003">Cell membrane</keyword>
<dbReference type="PANTHER" id="PTHR30330">
    <property type="entry name" value="AGSS FAMILY TRANSPORTER, SODIUM-ALANINE"/>
    <property type="match status" value="1"/>
</dbReference>